<sequence>MVGGLIMSHGDDHGLRLPPAVAPVQAVVLAVRDDERTLTAASDLLAALAAAGVRARLDTRTDQGFGRRTTEWELKGVPLRIEIGPRDLEHGQVTIARRDTREKIVLSREFAAATVPGLPTAPRKPPRSRGAGGRADRIRTHPVAAARPGK</sequence>
<evidence type="ECO:0000256" key="4">
    <source>
        <dbReference type="SAM" id="MobiDB-lite"/>
    </source>
</evidence>
<evidence type="ECO:0000313" key="6">
    <source>
        <dbReference type="EMBL" id="MEE2034143.1"/>
    </source>
</evidence>
<dbReference type="SUPFAM" id="SSF52954">
    <property type="entry name" value="Class II aaRS ABD-related"/>
    <property type="match status" value="1"/>
</dbReference>
<feature type="domain" description="Anticodon-binding" evidence="5">
    <location>
        <begin position="25"/>
        <end position="115"/>
    </location>
</feature>
<dbReference type="Proteomes" id="UP001331936">
    <property type="component" value="Unassembled WGS sequence"/>
</dbReference>
<keyword evidence="6" id="KW-0436">Ligase</keyword>
<organism evidence="6 7">
    <name type="scientific">Rhodococcus chondri</name>
    <dbReference type="NCBI Taxonomy" id="3065941"/>
    <lineage>
        <taxon>Bacteria</taxon>
        <taxon>Bacillati</taxon>
        <taxon>Actinomycetota</taxon>
        <taxon>Actinomycetes</taxon>
        <taxon>Mycobacteriales</taxon>
        <taxon>Nocardiaceae</taxon>
        <taxon>Rhodococcus</taxon>
    </lineage>
</organism>
<keyword evidence="1" id="KW-0963">Cytoplasm</keyword>
<evidence type="ECO:0000256" key="1">
    <source>
        <dbReference type="ARBA" id="ARBA00022490"/>
    </source>
</evidence>
<keyword evidence="2" id="KW-0067">ATP-binding</keyword>
<keyword evidence="2" id="KW-0547">Nucleotide-binding</keyword>
<reference evidence="6 7" key="1">
    <citation type="submission" date="2023-08" db="EMBL/GenBank/DDBJ databases">
        <authorList>
            <person name="Girao M."/>
            <person name="Carvalho M.F."/>
        </authorList>
    </citation>
    <scope>NUCLEOTIDE SEQUENCE [LARGE SCALE GENOMIC DNA]</scope>
    <source>
        <strain evidence="6 7">CC-R104</strain>
    </source>
</reference>
<dbReference type="Gene3D" id="3.40.50.800">
    <property type="entry name" value="Anticodon-binding domain"/>
    <property type="match status" value="1"/>
</dbReference>
<dbReference type="Pfam" id="PF03129">
    <property type="entry name" value="HGTP_anticodon"/>
    <property type="match status" value="1"/>
</dbReference>
<dbReference type="InterPro" id="IPR036621">
    <property type="entry name" value="Anticodon-bd_dom_sf"/>
</dbReference>
<evidence type="ECO:0000256" key="2">
    <source>
        <dbReference type="ARBA" id="ARBA00022840"/>
    </source>
</evidence>
<comment type="caution">
    <text evidence="6">The sequence shown here is derived from an EMBL/GenBank/DDBJ whole genome shotgun (WGS) entry which is preliminary data.</text>
</comment>
<dbReference type="EMBL" id="JAUZMZ010000123">
    <property type="protein sequence ID" value="MEE2034143.1"/>
    <property type="molecule type" value="Genomic_DNA"/>
</dbReference>
<dbReference type="PANTHER" id="PTHR43382:SF2">
    <property type="entry name" value="BIFUNCTIONAL GLUTAMATE_PROLINE--TRNA LIGASE"/>
    <property type="match status" value="1"/>
</dbReference>
<keyword evidence="3" id="KW-0030">Aminoacyl-tRNA synthetase</keyword>
<name>A0ABU7JVU1_9NOCA</name>
<evidence type="ECO:0000259" key="5">
    <source>
        <dbReference type="Pfam" id="PF03129"/>
    </source>
</evidence>
<dbReference type="InterPro" id="IPR004154">
    <property type="entry name" value="Anticodon-bd"/>
</dbReference>
<dbReference type="InterPro" id="IPR004499">
    <property type="entry name" value="Pro-tRNA-ligase_IIa_arc-type"/>
</dbReference>
<dbReference type="GO" id="GO:0016874">
    <property type="term" value="F:ligase activity"/>
    <property type="evidence" value="ECO:0007669"/>
    <property type="project" value="UniProtKB-KW"/>
</dbReference>
<dbReference type="PANTHER" id="PTHR43382">
    <property type="entry name" value="PROLYL-TRNA SYNTHETASE"/>
    <property type="match status" value="1"/>
</dbReference>
<keyword evidence="7" id="KW-1185">Reference proteome</keyword>
<evidence type="ECO:0000256" key="3">
    <source>
        <dbReference type="ARBA" id="ARBA00023146"/>
    </source>
</evidence>
<feature type="region of interest" description="Disordered" evidence="4">
    <location>
        <begin position="115"/>
        <end position="150"/>
    </location>
</feature>
<proteinExistence type="predicted"/>
<evidence type="ECO:0000313" key="7">
    <source>
        <dbReference type="Proteomes" id="UP001331936"/>
    </source>
</evidence>
<accession>A0ABU7JVU1</accession>
<protein>
    <submittedName>
        <fullName evidence="6">His/Gly/Thr/Pro-type tRNA ligase C-terminal domain-containing protein</fullName>
    </submittedName>
</protein>
<gene>
    <name evidence="6" type="ORF">Q8814_18840</name>
</gene>